<dbReference type="PROSITE" id="PS51257">
    <property type="entry name" value="PROKAR_LIPOPROTEIN"/>
    <property type="match status" value="1"/>
</dbReference>
<sequence>MMKKNCTFDFISLLIMAFVLTSCSTQTGVEKELNVQEENKSSLKVDINAKGWEVSPTFNIPVTFGDGTKGEYILIGKEGKLGFLTGGHPIIAGKSNKYMWHFWGSTIEETQQLFGKKMEIRGVGKQTGEEISVFKGGIGILNPNVQPPIPDNDEVAKGPTMMSLPYAGLWRLDTYIEEKLFGSVVVQVQEQN</sequence>
<comment type="caution">
    <text evidence="2">The sequence shown here is derived from an EMBL/GenBank/DDBJ whole genome shotgun (WGS) entry which is preliminary data.</text>
</comment>
<name>A0ABX1Z4U6_9BACL</name>
<reference evidence="2 3" key="1">
    <citation type="submission" date="2019-10" db="EMBL/GenBank/DDBJ databases">
        <title>Description of Paenibacillus choica sp. nov.</title>
        <authorList>
            <person name="Carlier A."/>
            <person name="Qi S."/>
        </authorList>
    </citation>
    <scope>NUCLEOTIDE SEQUENCE [LARGE SCALE GENOMIC DNA]</scope>
    <source>
        <strain evidence="2 3">LMG 31460</strain>
    </source>
</reference>
<organism evidence="2 3">
    <name type="scientific">Paenibacillus germinis</name>
    <dbReference type="NCBI Taxonomy" id="2654979"/>
    <lineage>
        <taxon>Bacteria</taxon>
        <taxon>Bacillati</taxon>
        <taxon>Bacillota</taxon>
        <taxon>Bacilli</taxon>
        <taxon>Bacillales</taxon>
        <taxon>Paenibacillaceae</taxon>
        <taxon>Paenibacillus</taxon>
    </lineage>
</organism>
<feature type="signal peptide" evidence="1">
    <location>
        <begin position="1"/>
        <end position="27"/>
    </location>
</feature>
<dbReference type="Gene3D" id="2.60.40.3830">
    <property type="match status" value="1"/>
</dbReference>
<keyword evidence="1" id="KW-0732">Signal</keyword>
<evidence type="ECO:0000313" key="3">
    <source>
        <dbReference type="Proteomes" id="UP000658690"/>
    </source>
</evidence>
<feature type="chain" id="PRO_5045735976" description="DUF4871 domain-containing protein" evidence="1">
    <location>
        <begin position="28"/>
        <end position="192"/>
    </location>
</feature>
<proteinExistence type="predicted"/>
<accession>A0ABX1Z4U6</accession>
<evidence type="ECO:0000256" key="1">
    <source>
        <dbReference type="SAM" id="SignalP"/>
    </source>
</evidence>
<keyword evidence="3" id="KW-1185">Reference proteome</keyword>
<dbReference type="RefSeq" id="WP_171690467.1">
    <property type="nucleotide sequence ID" value="NZ_WHOC01000078.1"/>
</dbReference>
<evidence type="ECO:0008006" key="4">
    <source>
        <dbReference type="Google" id="ProtNLM"/>
    </source>
</evidence>
<protein>
    <recommendedName>
        <fullName evidence="4">DUF4871 domain-containing protein</fullName>
    </recommendedName>
</protein>
<dbReference type="Proteomes" id="UP000658690">
    <property type="component" value="Unassembled WGS sequence"/>
</dbReference>
<evidence type="ECO:0000313" key="2">
    <source>
        <dbReference type="EMBL" id="NOU87276.1"/>
    </source>
</evidence>
<gene>
    <name evidence="2" type="ORF">GC102_16005</name>
</gene>
<dbReference type="EMBL" id="WHOC01000078">
    <property type="protein sequence ID" value="NOU87276.1"/>
    <property type="molecule type" value="Genomic_DNA"/>
</dbReference>